<keyword evidence="2" id="KW-0175">Coiled coil</keyword>
<protein>
    <submittedName>
        <fullName evidence="4">DUF881 domain-containing protein</fullName>
    </submittedName>
</protein>
<evidence type="ECO:0000256" key="2">
    <source>
        <dbReference type="SAM" id="Coils"/>
    </source>
</evidence>
<evidence type="ECO:0000313" key="5">
    <source>
        <dbReference type="Proteomes" id="UP000823611"/>
    </source>
</evidence>
<keyword evidence="3" id="KW-0472">Membrane</keyword>
<evidence type="ECO:0000256" key="3">
    <source>
        <dbReference type="SAM" id="Phobius"/>
    </source>
</evidence>
<dbReference type="Pfam" id="PF05949">
    <property type="entry name" value="DUF881"/>
    <property type="match status" value="1"/>
</dbReference>
<evidence type="ECO:0000313" key="4">
    <source>
        <dbReference type="EMBL" id="MBO8435115.1"/>
    </source>
</evidence>
<organism evidence="4 5">
    <name type="scientific">Candidatus Fimicola merdigallinarum</name>
    <dbReference type="NCBI Taxonomy" id="2840819"/>
    <lineage>
        <taxon>Bacteria</taxon>
        <taxon>Bacillati</taxon>
        <taxon>Bacillota</taxon>
        <taxon>Clostridia</taxon>
        <taxon>Lachnospirales</taxon>
        <taxon>Lachnospiraceae</taxon>
        <taxon>Lachnospiraceae incertae sedis</taxon>
        <taxon>Candidatus Fimicola</taxon>
    </lineage>
</organism>
<dbReference type="Proteomes" id="UP000823611">
    <property type="component" value="Unassembled WGS sequence"/>
</dbReference>
<dbReference type="Gene3D" id="3.30.70.1880">
    <property type="entry name" value="Protein of unknown function DUF881"/>
    <property type="match status" value="1"/>
</dbReference>
<accession>A0A9D9DZK6</accession>
<dbReference type="EMBL" id="JADIMX010000136">
    <property type="protein sequence ID" value="MBO8435115.1"/>
    <property type="molecule type" value="Genomic_DNA"/>
</dbReference>
<dbReference type="PANTHER" id="PTHR37313">
    <property type="entry name" value="UPF0749 PROTEIN RV1825"/>
    <property type="match status" value="1"/>
</dbReference>
<reference evidence="4" key="2">
    <citation type="journal article" date="2021" name="PeerJ">
        <title>Extensive microbial diversity within the chicken gut microbiome revealed by metagenomics and culture.</title>
        <authorList>
            <person name="Gilroy R."/>
            <person name="Ravi A."/>
            <person name="Getino M."/>
            <person name="Pursley I."/>
            <person name="Horton D.L."/>
            <person name="Alikhan N.F."/>
            <person name="Baker D."/>
            <person name="Gharbi K."/>
            <person name="Hall N."/>
            <person name="Watson M."/>
            <person name="Adriaenssens E.M."/>
            <person name="Foster-Nyarko E."/>
            <person name="Jarju S."/>
            <person name="Secka A."/>
            <person name="Antonio M."/>
            <person name="Oren A."/>
            <person name="Chaudhuri R.R."/>
            <person name="La Ragione R."/>
            <person name="Hildebrand F."/>
            <person name="Pallen M.J."/>
        </authorList>
    </citation>
    <scope>NUCLEOTIDE SEQUENCE</scope>
    <source>
        <strain evidence="4">F6-4510</strain>
    </source>
</reference>
<reference evidence="4" key="1">
    <citation type="submission" date="2020-10" db="EMBL/GenBank/DDBJ databases">
        <authorList>
            <person name="Gilroy R."/>
        </authorList>
    </citation>
    <scope>NUCLEOTIDE SEQUENCE</scope>
    <source>
        <strain evidence="4">F6-4510</strain>
    </source>
</reference>
<comment type="similarity">
    <text evidence="1">Belongs to the UPF0749 family.</text>
</comment>
<keyword evidence="3" id="KW-1133">Transmembrane helix</keyword>
<gene>
    <name evidence="4" type="ORF">IAC55_07340</name>
</gene>
<sequence>MKNYKYAVIPMTAVCVVLGAIIGIQFKTVKNQPKVVDIQRVSELTTELKSVSDEKDALYERLMESQNKVREYEEAQSDVSEAVKLLNDELEKTRMLAGMVGMKGRGVIVTMNDSSGNKNPNVDQNAYLVHAEDILSVLNELNVAGAEAVEINGQRIVSTSAVRCAGSVVNVNGVRIASPFKITAIGDPNTLESALNMSGGVVDSLAPWGIEISIKKSDNVKVSGYNGSIQYNEATVDKE</sequence>
<evidence type="ECO:0000256" key="1">
    <source>
        <dbReference type="ARBA" id="ARBA00009108"/>
    </source>
</evidence>
<feature type="transmembrane region" description="Helical" evidence="3">
    <location>
        <begin position="6"/>
        <end position="24"/>
    </location>
</feature>
<name>A0A9D9DZK6_9FIRM</name>
<dbReference type="PANTHER" id="PTHR37313:SF2">
    <property type="entry name" value="UPF0749 PROTEIN YLXX"/>
    <property type="match status" value="1"/>
</dbReference>
<keyword evidence="3" id="KW-0812">Transmembrane</keyword>
<dbReference type="InterPro" id="IPR010273">
    <property type="entry name" value="DUF881"/>
</dbReference>
<proteinExistence type="inferred from homology"/>
<dbReference type="AlphaFoldDB" id="A0A9D9DZK6"/>
<comment type="caution">
    <text evidence="4">The sequence shown here is derived from an EMBL/GenBank/DDBJ whole genome shotgun (WGS) entry which is preliminary data.</text>
</comment>
<feature type="coiled-coil region" evidence="2">
    <location>
        <begin position="41"/>
        <end position="92"/>
    </location>
</feature>